<evidence type="ECO:0000256" key="8">
    <source>
        <dbReference type="ARBA" id="ARBA00022840"/>
    </source>
</evidence>
<comment type="similarity">
    <text evidence="2 13">Belongs to the class-I aminoacyl-tRNA synthetase family.</text>
</comment>
<keyword evidence="10 13" id="KW-0030">Aminoacyl-tRNA synthetase</keyword>
<keyword evidence="7 13" id="KW-0547">Nucleotide-binding</keyword>
<dbReference type="Proteomes" id="UP001151518">
    <property type="component" value="Unassembled WGS sequence"/>
</dbReference>
<evidence type="ECO:0000256" key="1">
    <source>
        <dbReference type="ARBA" id="ARBA00004496"/>
    </source>
</evidence>
<proteinExistence type="inferred from homology"/>
<dbReference type="Pfam" id="PF00579">
    <property type="entry name" value="tRNA-synt_1b"/>
    <property type="match status" value="1"/>
</dbReference>
<reference evidence="14" key="1">
    <citation type="submission" date="2022-07" db="EMBL/GenBank/DDBJ databases">
        <title>Phylogenomic reconstructions and comparative analyses of Kickxellomycotina fungi.</title>
        <authorList>
            <person name="Reynolds N.K."/>
            <person name="Stajich J.E."/>
            <person name="Barry K."/>
            <person name="Grigoriev I.V."/>
            <person name="Crous P."/>
            <person name="Smith M.E."/>
        </authorList>
    </citation>
    <scope>NUCLEOTIDE SEQUENCE</scope>
    <source>
        <strain evidence="14">NRRL 3115</strain>
    </source>
</reference>
<evidence type="ECO:0000256" key="7">
    <source>
        <dbReference type="ARBA" id="ARBA00022741"/>
    </source>
</evidence>
<accession>A0A9W8KX91</accession>
<dbReference type="InterPro" id="IPR014729">
    <property type="entry name" value="Rossmann-like_a/b/a_fold"/>
</dbReference>
<comment type="caution">
    <text evidence="14">The sequence shown here is derived from an EMBL/GenBank/DDBJ whole genome shotgun (WGS) entry which is preliminary data.</text>
</comment>
<dbReference type="Gene3D" id="3.40.50.620">
    <property type="entry name" value="HUPs"/>
    <property type="match status" value="1"/>
</dbReference>
<protein>
    <recommendedName>
        <fullName evidence="4">Tryptophan--tRNA ligase, cytoplasmic</fullName>
        <ecNumber evidence="3">6.1.1.2</ecNumber>
    </recommendedName>
    <alternativeName>
        <fullName evidence="11">Tryptophanyl-tRNA synthetase</fullName>
    </alternativeName>
</protein>
<evidence type="ECO:0000313" key="15">
    <source>
        <dbReference type="Proteomes" id="UP001151518"/>
    </source>
</evidence>
<dbReference type="InterPro" id="IPR002305">
    <property type="entry name" value="aa-tRNA-synth_Ic"/>
</dbReference>
<dbReference type="FunFam" id="3.40.50.620:FF:000033">
    <property type="entry name" value="tryptophan--tRNA ligase, cytoplasmic"/>
    <property type="match status" value="1"/>
</dbReference>
<dbReference type="GO" id="GO:0006436">
    <property type="term" value="P:tryptophanyl-tRNA aminoacylation"/>
    <property type="evidence" value="ECO:0007669"/>
    <property type="project" value="InterPro"/>
</dbReference>
<evidence type="ECO:0000256" key="2">
    <source>
        <dbReference type="ARBA" id="ARBA00005594"/>
    </source>
</evidence>
<evidence type="ECO:0000256" key="12">
    <source>
        <dbReference type="ARBA" id="ARBA00049929"/>
    </source>
</evidence>
<dbReference type="EC" id="6.1.1.2" evidence="3"/>
<evidence type="ECO:0000256" key="6">
    <source>
        <dbReference type="ARBA" id="ARBA00022598"/>
    </source>
</evidence>
<evidence type="ECO:0000256" key="3">
    <source>
        <dbReference type="ARBA" id="ARBA00013161"/>
    </source>
</evidence>
<keyword evidence="6 13" id="KW-0436">Ligase</keyword>
<comment type="catalytic activity">
    <reaction evidence="12">
        <text>tRNA(Trp) + L-tryptophan + ATP = L-tryptophyl-tRNA(Trp) + AMP + diphosphate + H(+)</text>
        <dbReference type="Rhea" id="RHEA:24080"/>
        <dbReference type="Rhea" id="RHEA-COMP:9671"/>
        <dbReference type="Rhea" id="RHEA-COMP:9705"/>
        <dbReference type="ChEBI" id="CHEBI:15378"/>
        <dbReference type="ChEBI" id="CHEBI:30616"/>
        <dbReference type="ChEBI" id="CHEBI:33019"/>
        <dbReference type="ChEBI" id="CHEBI:57912"/>
        <dbReference type="ChEBI" id="CHEBI:78442"/>
        <dbReference type="ChEBI" id="CHEBI:78535"/>
        <dbReference type="ChEBI" id="CHEBI:456215"/>
        <dbReference type="EC" id="6.1.1.2"/>
    </reaction>
</comment>
<evidence type="ECO:0000256" key="10">
    <source>
        <dbReference type="ARBA" id="ARBA00023146"/>
    </source>
</evidence>
<dbReference type="InterPro" id="IPR002306">
    <property type="entry name" value="Trp-tRNA-ligase"/>
</dbReference>
<evidence type="ECO:0000256" key="4">
    <source>
        <dbReference type="ARBA" id="ARBA00013782"/>
    </source>
</evidence>
<keyword evidence="5" id="KW-0963">Cytoplasm</keyword>
<dbReference type="OrthoDB" id="10261385at2759"/>
<dbReference type="FunFam" id="1.10.240.10:FF:000007">
    <property type="entry name" value="Tryptophan--tRNA ligase"/>
    <property type="match status" value="1"/>
</dbReference>
<dbReference type="PANTHER" id="PTHR10055">
    <property type="entry name" value="TRYPTOPHANYL-TRNA SYNTHETASE"/>
    <property type="match status" value="1"/>
</dbReference>
<evidence type="ECO:0000256" key="9">
    <source>
        <dbReference type="ARBA" id="ARBA00022917"/>
    </source>
</evidence>
<dbReference type="AlphaFoldDB" id="A0A9W8KX91"/>
<dbReference type="NCBIfam" id="TIGR00233">
    <property type="entry name" value="trpS"/>
    <property type="match status" value="1"/>
</dbReference>
<evidence type="ECO:0000313" key="14">
    <source>
        <dbReference type="EMBL" id="KAJ2675993.1"/>
    </source>
</evidence>
<dbReference type="CDD" id="cd00806">
    <property type="entry name" value="TrpRS_core"/>
    <property type="match status" value="1"/>
</dbReference>
<evidence type="ECO:0000256" key="11">
    <source>
        <dbReference type="ARBA" id="ARBA00030268"/>
    </source>
</evidence>
<evidence type="ECO:0000256" key="13">
    <source>
        <dbReference type="RuleBase" id="RU363036"/>
    </source>
</evidence>
<dbReference type="GO" id="GO:0005524">
    <property type="term" value="F:ATP binding"/>
    <property type="evidence" value="ECO:0007669"/>
    <property type="project" value="UniProtKB-KW"/>
</dbReference>
<keyword evidence="9 13" id="KW-0648">Protein biosynthesis</keyword>
<gene>
    <name evidence="14" type="primary">WRS1</name>
    <name evidence="14" type="ORF">GGI25_003727</name>
</gene>
<organism evidence="14 15">
    <name type="scientific">Coemansia spiralis</name>
    <dbReference type="NCBI Taxonomy" id="417178"/>
    <lineage>
        <taxon>Eukaryota</taxon>
        <taxon>Fungi</taxon>
        <taxon>Fungi incertae sedis</taxon>
        <taxon>Zoopagomycota</taxon>
        <taxon>Kickxellomycotina</taxon>
        <taxon>Kickxellomycetes</taxon>
        <taxon>Kickxellales</taxon>
        <taxon>Kickxellaceae</taxon>
        <taxon>Coemansia</taxon>
    </lineage>
</organism>
<dbReference type="GO" id="GO:0005737">
    <property type="term" value="C:cytoplasm"/>
    <property type="evidence" value="ECO:0007669"/>
    <property type="project" value="UniProtKB-SubCell"/>
</dbReference>
<evidence type="ECO:0000256" key="5">
    <source>
        <dbReference type="ARBA" id="ARBA00022490"/>
    </source>
</evidence>
<dbReference type="PRINTS" id="PR01039">
    <property type="entry name" value="TRNASYNTHTRP"/>
</dbReference>
<dbReference type="PANTHER" id="PTHR10055:SF1">
    <property type="entry name" value="TRYPTOPHAN--TRNA LIGASE, CYTOPLASMIC"/>
    <property type="match status" value="1"/>
</dbReference>
<dbReference type="GO" id="GO:0004830">
    <property type="term" value="F:tryptophan-tRNA ligase activity"/>
    <property type="evidence" value="ECO:0007669"/>
    <property type="project" value="UniProtKB-EC"/>
</dbReference>
<keyword evidence="8 13" id="KW-0067">ATP-binding</keyword>
<dbReference type="SUPFAM" id="SSF52374">
    <property type="entry name" value="Nucleotidylyl transferase"/>
    <property type="match status" value="1"/>
</dbReference>
<dbReference type="EMBL" id="JANBTW010000043">
    <property type="protein sequence ID" value="KAJ2675993.1"/>
    <property type="molecule type" value="Genomic_DNA"/>
</dbReference>
<name>A0A9W8KX91_9FUNG</name>
<sequence>MVNETTVSTEAPVSEVQNLTISAAGNNENQEQQKQAEQNVTPWDVEGAIVDGVQQAIDYERLIQKFGTRCIDEELLERFAKVTGHKPHLYLRRGVFFSHRDLEKILDRHEQGKPFYLYTGRGPSRGHMHLGHMMPFIFCKWLQDVFDVPLVVQLTDDEKFLFKEGLSVEETYQNSLNTVREIAAVGFKPEKTFIFSNLDYMGGAFYRNILQISRCITFNQAKAVFGFDASTSIGRIHFPGIQAAPAFCSTFPEIFGNRKDVPCLIPCGIDQDPYFRLTRDISQRLKHKKPSLIHGRFLPALQGTGSKMSSSVDSSAIFMDDTPAKIKNKINRYAFSGGQTSLEEHRKYGGNPDIDVPYLYLTYFVDDDKELADLAEGYKKGEITSGEMKARCIKELQDFVGAFQERERAITEENVNKFMDPSFPRPFAALSKK</sequence>
<dbReference type="Gene3D" id="1.10.240.10">
    <property type="entry name" value="Tyrosyl-Transfer RNA Synthetase"/>
    <property type="match status" value="1"/>
</dbReference>
<comment type="subcellular location">
    <subcellularLocation>
        <location evidence="1">Cytoplasm</location>
    </subcellularLocation>
</comment>